<evidence type="ECO:0000256" key="3">
    <source>
        <dbReference type="ARBA" id="ARBA00023163"/>
    </source>
</evidence>
<keyword evidence="7" id="KW-1185">Reference proteome</keyword>
<keyword evidence="1" id="KW-0805">Transcription regulation</keyword>
<dbReference type="Pfam" id="PF13404">
    <property type="entry name" value="HTH_AsnC-type"/>
    <property type="match status" value="1"/>
</dbReference>
<sequence>MRKNLKNEDWTLDAIDSQLLDLLNENARMPVAELAREVKMSSPSVNERLKRMEEFGVISGYRVQLAPENLGFPLEAIVRMRQLPGKIKQLEAMIIETPEFIECDKVTGEDCFYARMRFGTMEQLDEILDKVSSLAETNTSIVKSTPVKRRNVPYQYSRSQK</sequence>
<dbReference type="InterPro" id="IPR011008">
    <property type="entry name" value="Dimeric_a/b-barrel"/>
</dbReference>
<dbReference type="InterPro" id="IPR011991">
    <property type="entry name" value="ArsR-like_HTH"/>
</dbReference>
<dbReference type="GO" id="GO:0005829">
    <property type="term" value="C:cytosol"/>
    <property type="evidence" value="ECO:0007669"/>
    <property type="project" value="TreeGrafter"/>
</dbReference>
<dbReference type="SUPFAM" id="SSF54909">
    <property type="entry name" value="Dimeric alpha+beta barrel"/>
    <property type="match status" value="1"/>
</dbReference>
<dbReference type="AlphaFoldDB" id="A0A2A2MY13"/>
<evidence type="ECO:0000313" key="6">
    <source>
        <dbReference type="EMBL" id="KJY72818.1"/>
    </source>
</evidence>
<dbReference type="CDD" id="cd00090">
    <property type="entry name" value="HTH_ARSR"/>
    <property type="match status" value="1"/>
</dbReference>
<dbReference type="STRING" id="190893.BA953_23095"/>
<name>A0A2A2MY13_9VIBR</name>
<reference evidence="6" key="2">
    <citation type="journal article" date="2015" name="BMC Genomics">
        <title>Genome mining reveals unlocked bioactive potential of marine Gram-negative bacteria.</title>
        <authorList>
            <person name="Machado H."/>
            <person name="Sonnenschein E.C."/>
            <person name="Melchiorsen J."/>
            <person name="Gram L."/>
        </authorList>
    </citation>
    <scope>NUCLEOTIDE SEQUENCE</scope>
    <source>
        <strain evidence="6">S2052</strain>
    </source>
</reference>
<evidence type="ECO:0000259" key="4">
    <source>
        <dbReference type="PROSITE" id="PS50956"/>
    </source>
</evidence>
<feature type="domain" description="HTH asnC-type" evidence="4">
    <location>
        <begin position="12"/>
        <end position="73"/>
    </location>
</feature>
<dbReference type="InterPro" id="IPR000485">
    <property type="entry name" value="AsnC-type_HTH_dom"/>
</dbReference>
<dbReference type="SMART" id="SM00344">
    <property type="entry name" value="HTH_ASNC"/>
    <property type="match status" value="1"/>
</dbReference>
<dbReference type="Proteomes" id="UP000030081">
    <property type="component" value="Chromosome 2"/>
</dbReference>
<dbReference type="GO" id="GO:0006355">
    <property type="term" value="P:regulation of DNA-templated transcription"/>
    <property type="evidence" value="ECO:0007669"/>
    <property type="project" value="UniProtKB-ARBA"/>
</dbReference>
<dbReference type="EMBL" id="CP009618">
    <property type="protein sequence ID" value="AIW20965.1"/>
    <property type="molecule type" value="Genomic_DNA"/>
</dbReference>
<dbReference type="InterPro" id="IPR036388">
    <property type="entry name" value="WH-like_DNA-bd_sf"/>
</dbReference>
<evidence type="ECO:0000256" key="2">
    <source>
        <dbReference type="ARBA" id="ARBA00023125"/>
    </source>
</evidence>
<keyword evidence="3" id="KW-0804">Transcription</keyword>
<dbReference type="Pfam" id="PF01037">
    <property type="entry name" value="AsnC_trans_reg"/>
    <property type="match status" value="1"/>
</dbReference>
<proteinExistence type="predicted"/>
<organism evidence="6">
    <name type="scientific">Vibrio coralliilyticus</name>
    <dbReference type="NCBI Taxonomy" id="190893"/>
    <lineage>
        <taxon>Bacteria</taxon>
        <taxon>Pseudomonadati</taxon>
        <taxon>Pseudomonadota</taxon>
        <taxon>Gammaproteobacteria</taxon>
        <taxon>Vibrionales</taxon>
        <taxon>Vibrionaceae</taxon>
        <taxon>Vibrio</taxon>
    </lineage>
</organism>
<protein>
    <submittedName>
        <fullName evidence="6">AsnC family transcriptional regulator</fullName>
    </submittedName>
</protein>
<dbReference type="PROSITE" id="PS50956">
    <property type="entry name" value="HTH_ASNC_2"/>
    <property type="match status" value="1"/>
</dbReference>
<dbReference type="RefSeq" id="WP_006961403.1">
    <property type="nucleotide sequence ID" value="NZ_CP009618.1"/>
</dbReference>
<dbReference type="PRINTS" id="PR00033">
    <property type="entry name" value="HTHASNC"/>
</dbReference>
<dbReference type="Gene3D" id="1.10.10.10">
    <property type="entry name" value="Winged helix-like DNA-binding domain superfamily/Winged helix DNA-binding domain"/>
    <property type="match status" value="1"/>
</dbReference>
<dbReference type="InterPro" id="IPR036390">
    <property type="entry name" value="WH_DNA-bd_sf"/>
</dbReference>
<dbReference type="PANTHER" id="PTHR30154">
    <property type="entry name" value="LEUCINE-RESPONSIVE REGULATORY PROTEIN"/>
    <property type="match status" value="1"/>
</dbReference>
<dbReference type="SUPFAM" id="SSF46785">
    <property type="entry name" value="Winged helix' DNA-binding domain"/>
    <property type="match status" value="1"/>
</dbReference>
<evidence type="ECO:0000256" key="1">
    <source>
        <dbReference type="ARBA" id="ARBA00023015"/>
    </source>
</evidence>
<dbReference type="EMBL" id="JXXR01000012">
    <property type="protein sequence ID" value="KJY72818.1"/>
    <property type="molecule type" value="Genomic_DNA"/>
</dbReference>
<dbReference type="KEGG" id="vcy:IX92_18180"/>
<gene>
    <name evidence="5" type="ORF">IX92_18180</name>
    <name evidence="6" type="ORF">TW71_11655</name>
</gene>
<dbReference type="Gene3D" id="3.30.70.920">
    <property type="match status" value="1"/>
</dbReference>
<dbReference type="GO" id="GO:0043200">
    <property type="term" value="P:response to amino acid"/>
    <property type="evidence" value="ECO:0007669"/>
    <property type="project" value="TreeGrafter"/>
</dbReference>
<dbReference type="InterPro" id="IPR019888">
    <property type="entry name" value="Tscrpt_reg_AsnC-like"/>
</dbReference>
<keyword evidence="2" id="KW-0238">DNA-binding</keyword>
<accession>A0A2A2MY13</accession>
<dbReference type="PANTHER" id="PTHR30154:SF51">
    <property type="entry name" value="ASNC-FAMILY TRANSCRIPTIONAL REGULATORY PROTEIN"/>
    <property type="match status" value="1"/>
</dbReference>
<reference evidence="5 7" key="1">
    <citation type="submission" date="2014-10" db="EMBL/GenBank/DDBJ databases">
        <title>The Complete Genome Sequence for the Shellfish Pathogen Vibrio coralliilyticus RE98 Isolated from a Shellfish Hatchery.</title>
        <authorList>
            <person name="Richards G.P."/>
            <person name="Bono J.L."/>
            <person name="Watson M.A."/>
            <person name="Needleman D.S."/>
        </authorList>
    </citation>
    <scope>NUCLEOTIDE SEQUENCE [LARGE SCALE GENOMIC DNA]</scope>
    <source>
        <strain evidence="5 7">RE98</strain>
    </source>
</reference>
<evidence type="ECO:0000313" key="5">
    <source>
        <dbReference type="EMBL" id="AIW20965.1"/>
    </source>
</evidence>
<dbReference type="GO" id="GO:0043565">
    <property type="term" value="F:sequence-specific DNA binding"/>
    <property type="evidence" value="ECO:0007669"/>
    <property type="project" value="InterPro"/>
</dbReference>
<dbReference type="InterPro" id="IPR019887">
    <property type="entry name" value="Tscrpt_reg_AsnC/Lrp_C"/>
</dbReference>
<evidence type="ECO:0000313" key="7">
    <source>
        <dbReference type="Proteomes" id="UP000030081"/>
    </source>
</evidence>